<dbReference type="SMART" id="SM00899">
    <property type="entry name" value="FeoA"/>
    <property type="match status" value="1"/>
</dbReference>
<organism evidence="3 4">
    <name type="scientific">Sphingomonas floccifaciens</name>
    <dbReference type="NCBI Taxonomy" id="1844115"/>
    <lineage>
        <taxon>Bacteria</taxon>
        <taxon>Pseudomonadati</taxon>
        <taxon>Pseudomonadota</taxon>
        <taxon>Alphaproteobacteria</taxon>
        <taxon>Sphingomonadales</taxon>
        <taxon>Sphingomonadaceae</taxon>
        <taxon>Sphingomonas</taxon>
    </lineage>
</organism>
<dbReference type="InterPro" id="IPR038157">
    <property type="entry name" value="FeoA_core_dom"/>
</dbReference>
<keyword evidence="1" id="KW-0408">Iron</keyword>
<feature type="domain" description="Ferrous iron transporter FeoA-like" evidence="2">
    <location>
        <begin position="11"/>
        <end position="87"/>
    </location>
</feature>
<dbReference type="InterPro" id="IPR007167">
    <property type="entry name" value="Fe-transptr_FeoA-like"/>
</dbReference>
<evidence type="ECO:0000259" key="2">
    <source>
        <dbReference type="SMART" id="SM00899"/>
    </source>
</evidence>
<reference evidence="4" key="1">
    <citation type="journal article" date="2019" name="Int. J. Syst. Evol. Microbiol.">
        <title>The Global Catalogue of Microorganisms (GCM) 10K type strain sequencing project: providing services to taxonomists for standard genome sequencing and annotation.</title>
        <authorList>
            <consortium name="The Broad Institute Genomics Platform"/>
            <consortium name="The Broad Institute Genome Sequencing Center for Infectious Disease"/>
            <person name="Wu L."/>
            <person name="Ma J."/>
        </authorList>
    </citation>
    <scope>NUCLEOTIDE SEQUENCE [LARGE SCALE GENOMIC DNA]</scope>
    <source>
        <strain evidence="4">Q85</strain>
    </source>
</reference>
<dbReference type="Proteomes" id="UP001597283">
    <property type="component" value="Unassembled WGS sequence"/>
</dbReference>
<dbReference type="SUPFAM" id="SSF50037">
    <property type="entry name" value="C-terminal domain of transcriptional repressors"/>
    <property type="match status" value="1"/>
</dbReference>
<protein>
    <submittedName>
        <fullName evidence="3">Ferrous iron transport protein A</fullName>
    </submittedName>
</protein>
<name>A0ABW4NIH5_9SPHN</name>
<accession>A0ABW4NIH5</accession>
<dbReference type="InterPro" id="IPR008988">
    <property type="entry name" value="Transcriptional_repressor_C"/>
</dbReference>
<evidence type="ECO:0000313" key="4">
    <source>
        <dbReference type="Proteomes" id="UP001597283"/>
    </source>
</evidence>
<evidence type="ECO:0000256" key="1">
    <source>
        <dbReference type="ARBA" id="ARBA00023004"/>
    </source>
</evidence>
<gene>
    <name evidence="3" type="ORF">ACFSC3_19090</name>
</gene>
<dbReference type="EMBL" id="JBHUFC010000024">
    <property type="protein sequence ID" value="MFD1789666.1"/>
    <property type="molecule type" value="Genomic_DNA"/>
</dbReference>
<dbReference type="Pfam" id="PF04023">
    <property type="entry name" value="FeoA"/>
    <property type="match status" value="1"/>
</dbReference>
<evidence type="ECO:0000313" key="3">
    <source>
        <dbReference type="EMBL" id="MFD1789666.1"/>
    </source>
</evidence>
<comment type="caution">
    <text evidence="3">The sequence shown here is derived from an EMBL/GenBank/DDBJ whole genome shotgun (WGS) entry which is preliminary data.</text>
</comment>
<dbReference type="Gene3D" id="2.30.30.90">
    <property type="match status" value="1"/>
</dbReference>
<sequence>MTIAASIPIPVTLKSLPRNRRATVAAIDWEVLSDGEARRLREFGLDEGVEIELLHGATLGGGPLACRIGRMTITFRSHIARAIHVNL</sequence>
<keyword evidence="4" id="KW-1185">Reference proteome</keyword>
<dbReference type="RefSeq" id="WP_380941791.1">
    <property type="nucleotide sequence ID" value="NZ_JBHUFC010000024.1"/>
</dbReference>
<proteinExistence type="predicted"/>